<feature type="domain" description="Methyl-accepting transducer" evidence="10">
    <location>
        <begin position="381"/>
        <end position="638"/>
    </location>
</feature>
<dbReference type="Gene3D" id="3.30.450.20">
    <property type="entry name" value="PAS domain"/>
    <property type="match status" value="1"/>
</dbReference>
<dbReference type="CDD" id="cd12912">
    <property type="entry name" value="PDC2_MCP_like"/>
    <property type="match status" value="1"/>
</dbReference>
<evidence type="ECO:0000256" key="8">
    <source>
        <dbReference type="PROSITE-ProRule" id="PRU00284"/>
    </source>
</evidence>
<dbReference type="Proteomes" id="UP001314903">
    <property type="component" value="Unassembled WGS sequence"/>
</dbReference>
<keyword evidence="3" id="KW-0145">Chemotaxis</keyword>
<dbReference type="SMART" id="SM00283">
    <property type="entry name" value="MA"/>
    <property type="match status" value="1"/>
</dbReference>
<evidence type="ECO:0000259" key="10">
    <source>
        <dbReference type="PROSITE" id="PS50111"/>
    </source>
</evidence>
<name>A0ABS4KJQ5_9FIRM</name>
<dbReference type="Pfam" id="PF02743">
    <property type="entry name" value="dCache_1"/>
    <property type="match status" value="1"/>
</dbReference>
<evidence type="ECO:0000313" key="12">
    <source>
        <dbReference type="Proteomes" id="UP001314903"/>
    </source>
</evidence>
<dbReference type="Gene3D" id="1.10.287.950">
    <property type="entry name" value="Methyl-accepting chemotaxis protein"/>
    <property type="match status" value="1"/>
</dbReference>
<dbReference type="InterPro" id="IPR004089">
    <property type="entry name" value="MCPsignal_dom"/>
</dbReference>
<accession>A0ABS4KJQ5</accession>
<gene>
    <name evidence="11" type="ORF">J2Z35_001803</name>
</gene>
<dbReference type="PROSITE" id="PS50111">
    <property type="entry name" value="CHEMOTAXIS_TRANSDUC_2"/>
    <property type="match status" value="1"/>
</dbReference>
<sequence>MKKGLALKITIYIGLFALSIGLIVGGVSIFISRNHIVKETESGMARVTSLGTEKIEMAVNSRLEILHELAKRERTQSMDFETQRSSLIDDVKRLGYLDMAIVDLNGQARYVLEENTADLSDRGYIKKALSGEPAVSDVIISKVTNSAVLMYAVPIEYDGEVLGVLLARRDGNALAEITSDMGYGETGYAYVINDKGIVVAHPNRDLVMNQFQPIEESQANPDLIPLSQLFSKVLDEKDGISTYTYEGEDLYASYSPIVGTNWTLIITANQEEVNEGVSRLTRLLALIVFSILILSILISYTLGKSLASPIIKLTDIVKKQSNLDFSKIDSKSTEVLKNRKDEIGLMATELIFMSENLRTLLINVSDTASNVSATSEELTAASEQSARASEEVAQAVNEIAKGSSDQASNISDASSSLELLGKNIENNKFKSIELLDSSSEISALVDSGTEIVRVLDQKTKDNSDAAKTVFESILKTRESSNKIGESSALITTIADQTNLLALNASIEAARAGEHGRGFAVVADEIRKLAEQSRSTTSVIDEMVEKLKTDAEVAVKKMEEAGTIVRLQEESVSETRDTFENISLAIKKSEQMVNEISASAEGMNVRKESILANIERLSVVSEENAASTEETSATIEEQTASAEEIANASAELSDMAQNLQDMIMRFKF</sequence>
<keyword evidence="2" id="KW-1003">Cell membrane</keyword>
<organism evidence="11 12">
    <name type="scientific">Acetoanaerobium pronyense</name>
    <dbReference type="NCBI Taxonomy" id="1482736"/>
    <lineage>
        <taxon>Bacteria</taxon>
        <taxon>Bacillati</taxon>
        <taxon>Bacillota</taxon>
        <taxon>Clostridia</taxon>
        <taxon>Peptostreptococcales</taxon>
        <taxon>Filifactoraceae</taxon>
        <taxon>Acetoanaerobium</taxon>
    </lineage>
</organism>
<dbReference type="CDD" id="cd12914">
    <property type="entry name" value="PDC1_DGC_like"/>
    <property type="match status" value="1"/>
</dbReference>
<keyword evidence="4 9" id="KW-0812">Transmembrane</keyword>
<evidence type="ECO:0000256" key="2">
    <source>
        <dbReference type="ARBA" id="ARBA00022475"/>
    </source>
</evidence>
<keyword evidence="5 9" id="KW-1133">Transmembrane helix</keyword>
<comment type="subcellular location">
    <subcellularLocation>
        <location evidence="1">Cell membrane</location>
        <topology evidence="1">Multi-pass membrane protein</topology>
    </subcellularLocation>
</comment>
<evidence type="ECO:0000256" key="9">
    <source>
        <dbReference type="SAM" id="Phobius"/>
    </source>
</evidence>
<dbReference type="PANTHER" id="PTHR32089">
    <property type="entry name" value="METHYL-ACCEPTING CHEMOTAXIS PROTEIN MCPB"/>
    <property type="match status" value="1"/>
</dbReference>
<evidence type="ECO:0000256" key="1">
    <source>
        <dbReference type="ARBA" id="ARBA00004651"/>
    </source>
</evidence>
<keyword evidence="7 8" id="KW-0807">Transducer</keyword>
<proteinExistence type="predicted"/>
<dbReference type="SUPFAM" id="SSF58104">
    <property type="entry name" value="Methyl-accepting chemotaxis protein (MCP) signaling domain"/>
    <property type="match status" value="1"/>
</dbReference>
<feature type="transmembrane region" description="Helical" evidence="9">
    <location>
        <begin position="12"/>
        <end position="31"/>
    </location>
</feature>
<evidence type="ECO:0000256" key="5">
    <source>
        <dbReference type="ARBA" id="ARBA00022989"/>
    </source>
</evidence>
<evidence type="ECO:0000256" key="7">
    <source>
        <dbReference type="ARBA" id="ARBA00023224"/>
    </source>
</evidence>
<keyword evidence="12" id="KW-1185">Reference proteome</keyword>
<comment type="caution">
    <text evidence="11">The sequence shown here is derived from an EMBL/GenBank/DDBJ whole genome shotgun (WGS) entry which is preliminary data.</text>
</comment>
<dbReference type="Pfam" id="PF00015">
    <property type="entry name" value="MCPsignal"/>
    <property type="match status" value="1"/>
</dbReference>
<evidence type="ECO:0000256" key="6">
    <source>
        <dbReference type="ARBA" id="ARBA00023136"/>
    </source>
</evidence>
<dbReference type="PANTHER" id="PTHR32089:SF112">
    <property type="entry name" value="LYSOZYME-LIKE PROTEIN-RELATED"/>
    <property type="match status" value="1"/>
</dbReference>
<protein>
    <submittedName>
        <fullName evidence="11">Methyl-accepting chemotaxis protein</fullName>
    </submittedName>
</protein>
<reference evidence="11 12" key="1">
    <citation type="submission" date="2021-03" db="EMBL/GenBank/DDBJ databases">
        <title>Genomic Encyclopedia of Type Strains, Phase IV (KMG-IV): sequencing the most valuable type-strain genomes for metagenomic binning, comparative biology and taxonomic classification.</title>
        <authorList>
            <person name="Goeker M."/>
        </authorList>
    </citation>
    <scope>NUCLEOTIDE SEQUENCE [LARGE SCALE GENOMIC DNA]</scope>
    <source>
        <strain evidence="11 12">DSM 27512</strain>
    </source>
</reference>
<dbReference type="InterPro" id="IPR033479">
    <property type="entry name" value="dCache_1"/>
</dbReference>
<evidence type="ECO:0000256" key="3">
    <source>
        <dbReference type="ARBA" id="ARBA00022500"/>
    </source>
</evidence>
<feature type="transmembrane region" description="Helical" evidence="9">
    <location>
        <begin position="283"/>
        <end position="303"/>
    </location>
</feature>
<dbReference type="RefSeq" id="WP_209661063.1">
    <property type="nucleotide sequence ID" value="NZ_JAGGLI010000019.1"/>
</dbReference>
<keyword evidence="6 9" id="KW-0472">Membrane</keyword>
<evidence type="ECO:0000313" key="11">
    <source>
        <dbReference type="EMBL" id="MBP2028004.1"/>
    </source>
</evidence>
<evidence type="ECO:0000256" key="4">
    <source>
        <dbReference type="ARBA" id="ARBA00022692"/>
    </source>
</evidence>
<dbReference type="EMBL" id="JAGGLI010000019">
    <property type="protein sequence ID" value="MBP2028004.1"/>
    <property type="molecule type" value="Genomic_DNA"/>
</dbReference>